<dbReference type="AlphaFoldDB" id="A0A078GN30"/>
<evidence type="ECO:0000256" key="1">
    <source>
        <dbReference type="ARBA" id="ARBA00022737"/>
    </source>
</evidence>
<dbReference type="PANTHER" id="PTHR45613:SF207">
    <property type="entry name" value="OS08G0300700 PROTEIN"/>
    <property type="match status" value="1"/>
</dbReference>
<keyword evidence="4" id="KW-1185">Reference proteome</keyword>
<evidence type="ECO:0000313" key="3">
    <source>
        <dbReference type="EMBL" id="CDY26587.1"/>
    </source>
</evidence>
<name>A0A078GN30_BRANA</name>
<dbReference type="Gene3D" id="1.25.40.10">
    <property type="entry name" value="Tetratricopeptide repeat domain"/>
    <property type="match status" value="2"/>
</dbReference>
<feature type="repeat" description="PPR" evidence="2">
    <location>
        <begin position="198"/>
        <end position="232"/>
    </location>
</feature>
<dbReference type="InterPro" id="IPR002885">
    <property type="entry name" value="PPR_rpt"/>
</dbReference>
<organism evidence="3 4">
    <name type="scientific">Brassica napus</name>
    <name type="common">Rape</name>
    <dbReference type="NCBI Taxonomy" id="3708"/>
    <lineage>
        <taxon>Eukaryota</taxon>
        <taxon>Viridiplantae</taxon>
        <taxon>Streptophyta</taxon>
        <taxon>Embryophyta</taxon>
        <taxon>Tracheophyta</taxon>
        <taxon>Spermatophyta</taxon>
        <taxon>Magnoliopsida</taxon>
        <taxon>eudicotyledons</taxon>
        <taxon>Gunneridae</taxon>
        <taxon>Pentapetalae</taxon>
        <taxon>rosids</taxon>
        <taxon>malvids</taxon>
        <taxon>Brassicales</taxon>
        <taxon>Brassicaceae</taxon>
        <taxon>Brassiceae</taxon>
        <taxon>Brassica</taxon>
    </lineage>
</organism>
<feature type="repeat" description="PPR" evidence="2">
    <location>
        <begin position="163"/>
        <end position="197"/>
    </location>
</feature>
<dbReference type="Pfam" id="PF13041">
    <property type="entry name" value="PPR_2"/>
    <property type="match status" value="2"/>
</dbReference>
<dbReference type="Gramene" id="CDY26587">
    <property type="protein sequence ID" value="CDY26587"/>
    <property type="gene ID" value="GSBRNA2T00035456001"/>
</dbReference>
<gene>
    <name evidence="3" type="primary">BnaA09g46900D</name>
    <name evidence="3" type="ORF">GSBRNA2T00035456001</name>
</gene>
<dbReference type="NCBIfam" id="TIGR00756">
    <property type="entry name" value="PPR"/>
    <property type="match status" value="3"/>
</dbReference>
<dbReference type="STRING" id="3708.A0A078GN30"/>
<accession>A0A078GN30</accession>
<dbReference type="PROSITE" id="PS51375">
    <property type="entry name" value="PPR"/>
    <property type="match status" value="3"/>
</dbReference>
<dbReference type="PaxDb" id="3708-A0A078GN30"/>
<dbReference type="FunFam" id="1.25.40.10:FF:003431">
    <property type="entry name" value="Pentatricopeptide repeat-containing protein At1g62670, mitochondrial"/>
    <property type="match status" value="1"/>
</dbReference>
<reference evidence="3 4" key="1">
    <citation type="journal article" date="2014" name="Science">
        <title>Plant genetics. Early allopolyploid evolution in the post-Neolithic Brassica napus oilseed genome.</title>
        <authorList>
            <person name="Chalhoub B."/>
            <person name="Denoeud F."/>
            <person name="Liu S."/>
            <person name="Parkin I.A."/>
            <person name="Tang H."/>
            <person name="Wang X."/>
            <person name="Chiquet J."/>
            <person name="Belcram H."/>
            <person name="Tong C."/>
            <person name="Samans B."/>
            <person name="Correa M."/>
            <person name="Da Silva C."/>
            <person name="Just J."/>
            <person name="Falentin C."/>
            <person name="Koh C.S."/>
            <person name="Le Clainche I."/>
            <person name="Bernard M."/>
            <person name="Bento P."/>
            <person name="Noel B."/>
            <person name="Labadie K."/>
            <person name="Alberti A."/>
            <person name="Charles M."/>
            <person name="Arnaud D."/>
            <person name="Guo H."/>
            <person name="Daviaud C."/>
            <person name="Alamery S."/>
            <person name="Jabbari K."/>
            <person name="Zhao M."/>
            <person name="Edger P.P."/>
            <person name="Chelaifa H."/>
            <person name="Tack D."/>
            <person name="Lassalle G."/>
            <person name="Mestiri I."/>
            <person name="Schnel N."/>
            <person name="Le Paslier M.C."/>
            <person name="Fan G."/>
            <person name="Renault V."/>
            <person name="Bayer P.E."/>
            <person name="Golicz A.A."/>
            <person name="Manoli S."/>
            <person name="Lee T.H."/>
            <person name="Thi V.H."/>
            <person name="Chalabi S."/>
            <person name="Hu Q."/>
            <person name="Fan C."/>
            <person name="Tollenaere R."/>
            <person name="Lu Y."/>
            <person name="Battail C."/>
            <person name="Shen J."/>
            <person name="Sidebottom C.H."/>
            <person name="Wang X."/>
            <person name="Canaguier A."/>
            <person name="Chauveau A."/>
            <person name="Berard A."/>
            <person name="Deniot G."/>
            <person name="Guan M."/>
            <person name="Liu Z."/>
            <person name="Sun F."/>
            <person name="Lim Y.P."/>
            <person name="Lyons E."/>
            <person name="Town C.D."/>
            <person name="Bancroft I."/>
            <person name="Wang X."/>
            <person name="Meng J."/>
            <person name="Ma J."/>
            <person name="Pires J.C."/>
            <person name="King G.J."/>
            <person name="Brunel D."/>
            <person name="Delourme R."/>
            <person name="Renard M."/>
            <person name="Aury J.M."/>
            <person name="Adams K.L."/>
            <person name="Batley J."/>
            <person name="Snowdon R.J."/>
            <person name="Tost J."/>
            <person name="Edwards D."/>
            <person name="Zhou Y."/>
            <person name="Hua W."/>
            <person name="Sharpe A.G."/>
            <person name="Paterson A.H."/>
            <person name="Guan C."/>
            <person name="Wincker P."/>
        </authorList>
    </citation>
    <scope>NUCLEOTIDE SEQUENCE [LARGE SCALE GENOMIC DNA]</scope>
    <source>
        <strain evidence="4">cv. Darmor-bzh</strain>
    </source>
</reference>
<evidence type="ECO:0000256" key="2">
    <source>
        <dbReference type="PROSITE-ProRule" id="PRU00708"/>
    </source>
</evidence>
<dbReference type="Pfam" id="PF12854">
    <property type="entry name" value="PPR_1"/>
    <property type="match status" value="1"/>
</dbReference>
<dbReference type="PANTHER" id="PTHR45613">
    <property type="entry name" value="PENTATRICOPEPTIDE REPEAT-CONTAINING PROTEIN"/>
    <property type="match status" value="1"/>
</dbReference>
<proteinExistence type="predicted"/>
<sequence length="271" mass="29995">MLFTEMKEDGIAPNDCTYNTLIRAHLRGGDLATSAKLIEEMKSCGFSSDASTVKIVMDMLSTFALVQPRFSETGTPRIALCILSSAFSVLSDGRVSCKERLRSGIVGIKKDDAVALFQSMIQSRPLPTVVDFSRLFSGIARTKQYDLVLSLCKQMEFQGIVYDLYTLNIMINCLCRLQKLGFAFSVMGKMFKLGYKPDRVTFSTLINGLCLKGLVSQAVELVDRMVEMKVLPNLIILNTLVNGLCLQDGLSEAMDMLSDGRLDKSFLDMLS</sequence>
<evidence type="ECO:0000313" key="4">
    <source>
        <dbReference type="Proteomes" id="UP000028999"/>
    </source>
</evidence>
<dbReference type="EMBL" id="LK032192">
    <property type="protein sequence ID" value="CDY26587.1"/>
    <property type="molecule type" value="Genomic_DNA"/>
</dbReference>
<dbReference type="Proteomes" id="UP000028999">
    <property type="component" value="Unassembled WGS sequence"/>
</dbReference>
<dbReference type="InterPro" id="IPR011990">
    <property type="entry name" value="TPR-like_helical_dom_sf"/>
</dbReference>
<feature type="repeat" description="PPR" evidence="2">
    <location>
        <begin position="14"/>
        <end position="48"/>
    </location>
</feature>
<protein>
    <submittedName>
        <fullName evidence="3">BnaA09g46900D protein</fullName>
    </submittedName>
</protein>
<keyword evidence="1" id="KW-0677">Repeat</keyword>